<evidence type="ECO:0000313" key="9">
    <source>
        <dbReference type="Proteomes" id="UP000249700"/>
    </source>
</evidence>
<dbReference type="InterPro" id="IPR050320">
    <property type="entry name" value="N5-glutamine_MTase"/>
</dbReference>
<dbReference type="NCBIfam" id="TIGR00536">
    <property type="entry name" value="hemK_fam"/>
    <property type="match status" value="1"/>
</dbReference>
<feature type="binding site" evidence="5">
    <location>
        <begin position="199"/>
        <end position="202"/>
    </location>
    <ligand>
        <name>substrate</name>
    </ligand>
</feature>
<dbReference type="PROSITE" id="PS00092">
    <property type="entry name" value="N6_MTASE"/>
    <property type="match status" value="1"/>
</dbReference>
<accession>A0A328Y2X9</accession>
<dbReference type="HAMAP" id="MF_02126">
    <property type="entry name" value="RF_methyltr_PrmC"/>
    <property type="match status" value="1"/>
</dbReference>
<feature type="domain" description="Methyltransferase small" evidence="6">
    <location>
        <begin position="121"/>
        <end position="207"/>
    </location>
</feature>
<evidence type="ECO:0000256" key="5">
    <source>
        <dbReference type="HAMAP-Rule" id="MF_02126"/>
    </source>
</evidence>
<evidence type="ECO:0000259" key="7">
    <source>
        <dbReference type="Pfam" id="PF17827"/>
    </source>
</evidence>
<keyword evidence="1 5" id="KW-0489">Methyltransferase</keyword>
<evidence type="ECO:0000313" key="8">
    <source>
        <dbReference type="EMBL" id="RAR64551.1"/>
    </source>
</evidence>
<dbReference type="SUPFAM" id="SSF53335">
    <property type="entry name" value="S-adenosyl-L-methionine-dependent methyltransferases"/>
    <property type="match status" value="1"/>
</dbReference>
<feature type="binding site" evidence="5">
    <location>
        <position position="184"/>
    </location>
    <ligand>
        <name>S-adenosyl-L-methionine</name>
        <dbReference type="ChEBI" id="CHEBI:59789"/>
    </ligand>
</feature>
<dbReference type="Gene3D" id="3.40.50.150">
    <property type="entry name" value="Vaccinia Virus protein VP39"/>
    <property type="match status" value="1"/>
</dbReference>
<name>A0A328Y2X9_9GAMM</name>
<dbReference type="InterPro" id="IPR029063">
    <property type="entry name" value="SAM-dependent_MTases_sf"/>
</dbReference>
<dbReference type="PANTHER" id="PTHR18895">
    <property type="entry name" value="HEMK METHYLTRANSFERASE"/>
    <property type="match status" value="1"/>
</dbReference>
<evidence type="ECO:0000259" key="6">
    <source>
        <dbReference type="Pfam" id="PF05175"/>
    </source>
</evidence>
<feature type="binding site" evidence="5">
    <location>
        <position position="156"/>
    </location>
    <ligand>
        <name>S-adenosyl-L-methionine</name>
        <dbReference type="ChEBI" id="CHEBI:59789"/>
    </ligand>
</feature>
<evidence type="ECO:0000256" key="3">
    <source>
        <dbReference type="ARBA" id="ARBA00022691"/>
    </source>
</evidence>
<dbReference type="GO" id="GO:0003676">
    <property type="term" value="F:nucleic acid binding"/>
    <property type="evidence" value="ECO:0007669"/>
    <property type="project" value="InterPro"/>
</dbReference>
<comment type="catalytic activity">
    <reaction evidence="4 5">
        <text>L-glutaminyl-[peptide chain release factor] + S-adenosyl-L-methionine = N(5)-methyl-L-glutaminyl-[peptide chain release factor] + S-adenosyl-L-homocysteine + H(+)</text>
        <dbReference type="Rhea" id="RHEA:42896"/>
        <dbReference type="Rhea" id="RHEA-COMP:10271"/>
        <dbReference type="Rhea" id="RHEA-COMP:10272"/>
        <dbReference type="ChEBI" id="CHEBI:15378"/>
        <dbReference type="ChEBI" id="CHEBI:30011"/>
        <dbReference type="ChEBI" id="CHEBI:57856"/>
        <dbReference type="ChEBI" id="CHEBI:59789"/>
        <dbReference type="ChEBI" id="CHEBI:61891"/>
        <dbReference type="EC" id="2.1.1.297"/>
    </reaction>
</comment>
<dbReference type="Pfam" id="PF17827">
    <property type="entry name" value="PrmC_N"/>
    <property type="match status" value="1"/>
</dbReference>
<evidence type="ECO:0000256" key="1">
    <source>
        <dbReference type="ARBA" id="ARBA00022603"/>
    </source>
</evidence>
<feature type="domain" description="Release factor glutamine methyltransferase N-terminal" evidence="7">
    <location>
        <begin position="20"/>
        <end position="89"/>
    </location>
</feature>
<dbReference type="AlphaFoldDB" id="A0A328Y2X9"/>
<dbReference type="NCBIfam" id="TIGR03534">
    <property type="entry name" value="RF_mod_PrmC"/>
    <property type="match status" value="1"/>
</dbReference>
<keyword evidence="3 5" id="KW-0949">S-adenosyl-L-methionine</keyword>
<gene>
    <name evidence="5" type="primary">prmC</name>
    <name evidence="8" type="ORF">BCL93_101371</name>
</gene>
<dbReference type="FunFam" id="3.40.50.150:FF:000053">
    <property type="entry name" value="Release factor glutamine methyltransferase"/>
    <property type="match status" value="1"/>
</dbReference>
<keyword evidence="2 5" id="KW-0808">Transferase</keyword>
<comment type="function">
    <text evidence="5">Methylates the class 1 translation termination release factors RF1/PrfA and RF2/PrfB on the glutamine residue of the universally conserved GGQ motif.</text>
</comment>
<comment type="caution">
    <text evidence="8">The sequence shown here is derived from an EMBL/GenBank/DDBJ whole genome shotgun (WGS) entry which is preliminary data.</text>
</comment>
<proteinExistence type="inferred from homology"/>
<dbReference type="InterPro" id="IPR040758">
    <property type="entry name" value="PrmC_N"/>
</dbReference>
<dbReference type="GO" id="GO:0102559">
    <property type="term" value="F:peptide chain release factor N(5)-glutamine methyltransferase activity"/>
    <property type="evidence" value="ECO:0007669"/>
    <property type="project" value="UniProtKB-EC"/>
</dbReference>
<dbReference type="InterPro" id="IPR004556">
    <property type="entry name" value="HemK-like"/>
</dbReference>
<feature type="binding site" evidence="5">
    <location>
        <begin position="133"/>
        <end position="137"/>
    </location>
    <ligand>
        <name>S-adenosyl-L-methionine</name>
        <dbReference type="ChEBI" id="CHEBI:59789"/>
    </ligand>
</feature>
<dbReference type="Pfam" id="PF05175">
    <property type="entry name" value="MTS"/>
    <property type="match status" value="1"/>
</dbReference>
<reference evidence="8 9" key="1">
    <citation type="submission" date="2018-06" db="EMBL/GenBank/DDBJ databases">
        <title>Comparative analysis of microorganisms from saline springs in Andes Mountain Range, Colombia.</title>
        <authorList>
            <person name="Rubin E."/>
        </authorList>
    </citation>
    <scope>NUCLEOTIDE SEQUENCE [LARGE SCALE GENOMIC DNA]</scope>
    <source>
        <strain evidence="8 9">USBA-857</strain>
    </source>
</reference>
<evidence type="ECO:0000256" key="2">
    <source>
        <dbReference type="ARBA" id="ARBA00022679"/>
    </source>
</evidence>
<feature type="binding site" evidence="5">
    <location>
        <position position="199"/>
    </location>
    <ligand>
        <name>S-adenosyl-L-methionine</name>
        <dbReference type="ChEBI" id="CHEBI:59789"/>
    </ligand>
</feature>
<dbReference type="Proteomes" id="UP000249700">
    <property type="component" value="Unassembled WGS sequence"/>
</dbReference>
<dbReference type="InterPro" id="IPR019874">
    <property type="entry name" value="RF_methyltr_PrmC"/>
</dbReference>
<dbReference type="EC" id="2.1.1.297" evidence="5"/>
<dbReference type="PANTHER" id="PTHR18895:SF74">
    <property type="entry name" value="MTRF1L RELEASE FACTOR GLUTAMINE METHYLTRANSFERASE"/>
    <property type="match status" value="1"/>
</dbReference>
<dbReference type="InterPro" id="IPR007848">
    <property type="entry name" value="Small_mtfrase_dom"/>
</dbReference>
<evidence type="ECO:0000256" key="4">
    <source>
        <dbReference type="ARBA" id="ARBA00048391"/>
    </source>
</evidence>
<dbReference type="CDD" id="cd02440">
    <property type="entry name" value="AdoMet_MTases"/>
    <property type="match status" value="1"/>
</dbReference>
<dbReference type="GO" id="GO:0032259">
    <property type="term" value="P:methylation"/>
    <property type="evidence" value="ECO:0007669"/>
    <property type="project" value="UniProtKB-KW"/>
</dbReference>
<dbReference type="InterPro" id="IPR002052">
    <property type="entry name" value="DNA_methylase_N6_adenine_CS"/>
</dbReference>
<dbReference type="Gene3D" id="1.10.8.10">
    <property type="entry name" value="DNA helicase RuvA subunit, C-terminal domain"/>
    <property type="match status" value="1"/>
</dbReference>
<comment type="similarity">
    <text evidence="5">Belongs to the protein N5-glutamine methyltransferase family. PrmC subfamily.</text>
</comment>
<protein>
    <recommendedName>
        <fullName evidence="5">Release factor glutamine methyltransferase</fullName>
        <shortName evidence="5">RF MTase</shortName>
        <ecNumber evidence="5">2.1.1.297</ecNumber>
    </recommendedName>
    <alternativeName>
        <fullName evidence="5">N5-glutamine methyltransferase PrmC</fullName>
    </alternativeName>
    <alternativeName>
        <fullName evidence="5">Protein-(glutamine-N5) MTase PrmC</fullName>
    </alternativeName>
    <alternativeName>
        <fullName evidence="5">Protein-glutamine N-methyltransferase PrmC</fullName>
    </alternativeName>
</protein>
<organism evidence="8 9">
    <name type="scientific">Onishia taeanensis</name>
    <dbReference type="NCBI Taxonomy" id="284577"/>
    <lineage>
        <taxon>Bacteria</taxon>
        <taxon>Pseudomonadati</taxon>
        <taxon>Pseudomonadota</taxon>
        <taxon>Gammaproteobacteria</taxon>
        <taxon>Oceanospirillales</taxon>
        <taxon>Halomonadaceae</taxon>
        <taxon>Onishia</taxon>
    </lineage>
</organism>
<dbReference type="EMBL" id="QLSX01000001">
    <property type="protein sequence ID" value="RAR64551.1"/>
    <property type="molecule type" value="Genomic_DNA"/>
</dbReference>
<sequence length="293" mass="31730">MGQKESLMRKGERLMRFDVLLARAAQRLKAAASPSPRLDAEVLLCHVLGVSRAWLYTWGDRDAEPLVRARFEALVAARGQGRPVAHLVGEREFWGLTLKTSDATLIPRPDTECLVEAALARGAAEGGKLLDLGTGSGAIALAFASERPGWQVTGVDLSPQAVALATDNAAYLGLSRVRFLESDWFAALEGERFSLVVANPPYLADDDPHLAQGDVRFEPRSALVAGDEGLADLYWLAREARAHLEPEAWLLLEHGLEQGAAVLQALEQAGYSDVTTLQDLGARDRVSLGRWSA</sequence>